<reference evidence="3 4" key="1">
    <citation type="submission" date="2021-02" db="EMBL/GenBank/DDBJ databases">
        <title>Genome assembly of Pseudopithomyces chartarum.</title>
        <authorList>
            <person name="Jauregui R."/>
            <person name="Singh J."/>
            <person name="Voisey C."/>
        </authorList>
    </citation>
    <scope>NUCLEOTIDE SEQUENCE [LARGE SCALE GENOMIC DNA]</scope>
    <source>
        <strain evidence="3 4">AGR01</strain>
    </source>
</reference>
<organism evidence="3 4">
    <name type="scientific">Pseudopithomyces chartarum</name>
    <dbReference type="NCBI Taxonomy" id="1892770"/>
    <lineage>
        <taxon>Eukaryota</taxon>
        <taxon>Fungi</taxon>
        <taxon>Dikarya</taxon>
        <taxon>Ascomycota</taxon>
        <taxon>Pezizomycotina</taxon>
        <taxon>Dothideomycetes</taxon>
        <taxon>Pleosporomycetidae</taxon>
        <taxon>Pleosporales</taxon>
        <taxon>Massarineae</taxon>
        <taxon>Didymosphaeriaceae</taxon>
        <taxon>Pseudopithomyces</taxon>
    </lineage>
</organism>
<proteinExistence type="predicted"/>
<feature type="compositionally biased region" description="Polar residues" evidence="1">
    <location>
        <begin position="349"/>
        <end position="359"/>
    </location>
</feature>
<accession>A0AAN6M7X8</accession>
<feature type="region of interest" description="Disordered" evidence="1">
    <location>
        <begin position="330"/>
        <end position="362"/>
    </location>
</feature>
<protein>
    <recommendedName>
        <fullName evidence="2">Methyltransferase domain-containing protein</fullName>
    </recommendedName>
</protein>
<feature type="compositionally biased region" description="Basic and acidic residues" evidence="1">
    <location>
        <begin position="251"/>
        <end position="263"/>
    </location>
</feature>
<dbReference type="Pfam" id="PF13649">
    <property type="entry name" value="Methyltransf_25"/>
    <property type="match status" value="1"/>
</dbReference>
<dbReference type="Gene3D" id="3.40.50.150">
    <property type="entry name" value="Vaccinia Virus protein VP39"/>
    <property type="match status" value="1"/>
</dbReference>
<dbReference type="Proteomes" id="UP001280581">
    <property type="component" value="Unassembled WGS sequence"/>
</dbReference>
<dbReference type="SUPFAM" id="SSF53335">
    <property type="entry name" value="S-adenosyl-L-methionine-dependent methyltransferases"/>
    <property type="match status" value="1"/>
</dbReference>
<comment type="caution">
    <text evidence="3">The sequence shown here is derived from an EMBL/GenBank/DDBJ whole genome shotgun (WGS) entry which is preliminary data.</text>
</comment>
<sequence length="481" mass="53448">MPSDNSSETPESIVKAGWQAEGIAAKYARAETATRPYAEIFLSKANLTDPNREINAFDMGCGTGAVIAALYDTVPKEQWPNVKVLAGDVSEDMLSFVRNRGTENGWPGLTTQIVNGADGLEPNQFTHVFANAIVFFLPTTTLKKTYDLLKPGGFIGMTTWAALPWFAWVQKAVSRLPNPPSLISYEQIQSAFQQGNAWHEEAFVKKQLEEAGFKDVEVVYEKVRARGGTLDEFMEMMTMPMKVNRVTSLEPDPKATLDAKPHEPSPQVTYSAPDNQTAALRRDSHILAPEAADWWQTCQNFARNSDTPMSAQEFLRTPHRFSGFDFKWDAPNTSSSHPPDLEDIPPLTPTSDQGESSGFGSPLDQNVFLGGEYAASHPRIASPVDDVGTDIKECIVEFDKRTLPSVPNLQPAPGARPTLVRNETMISATEPELVECSHRFFKGVKSLVTYKALLKQKSSDKEHHVLIHFHRRKDVDRFAHE</sequence>
<keyword evidence="4" id="KW-1185">Reference proteome</keyword>
<dbReference type="InterPro" id="IPR029063">
    <property type="entry name" value="SAM-dependent_MTases_sf"/>
</dbReference>
<evidence type="ECO:0000256" key="1">
    <source>
        <dbReference type="SAM" id="MobiDB-lite"/>
    </source>
</evidence>
<evidence type="ECO:0000313" key="4">
    <source>
        <dbReference type="Proteomes" id="UP001280581"/>
    </source>
</evidence>
<name>A0AAN6M7X8_9PLEO</name>
<evidence type="ECO:0000313" key="3">
    <source>
        <dbReference type="EMBL" id="KAK3215801.1"/>
    </source>
</evidence>
<feature type="region of interest" description="Disordered" evidence="1">
    <location>
        <begin position="251"/>
        <end position="272"/>
    </location>
</feature>
<feature type="domain" description="Methyltransferase" evidence="2">
    <location>
        <begin position="58"/>
        <end position="153"/>
    </location>
</feature>
<gene>
    <name evidence="3" type="ORF">GRF29_8g1148805</name>
</gene>
<dbReference type="CDD" id="cd02440">
    <property type="entry name" value="AdoMet_MTases"/>
    <property type="match status" value="1"/>
</dbReference>
<evidence type="ECO:0000259" key="2">
    <source>
        <dbReference type="Pfam" id="PF13649"/>
    </source>
</evidence>
<dbReference type="InterPro" id="IPR041698">
    <property type="entry name" value="Methyltransf_25"/>
</dbReference>
<dbReference type="EMBL" id="WVTA01000002">
    <property type="protein sequence ID" value="KAK3215801.1"/>
    <property type="molecule type" value="Genomic_DNA"/>
</dbReference>
<dbReference type="AlphaFoldDB" id="A0AAN6M7X8"/>